<comment type="similarity">
    <text evidence="2">Belongs to the ABC transporter superfamily. ABCG family. Eye pigment precursor importer (TC 3.A.1.204) subfamily.</text>
</comment>
<evidence type="ECO:0000256" key="4">
    <source>
        <dbReference type="ARBA" id="ARBA00022692"/>
    </source>
</evidence>
<dbReference type="Gene3D" id="3.40.50.300">
    <property type="entry name" value="P-loop containing nucleotide triphosphate hydrolases"/>
    <property type="match status" value="1"/>
</dbReference>
<evidence type="ECO:0000259" key="7">
    <source>
        <dbReference type="Pfam" id="PF00005"/>
    </source>
</evidence>
<keyword evidence="6" id="KW-0472">Membrane</keyword>
<keyword evidence="8" id="KW-1185">Reference proteome</keyword>
<feature type="domain" description="ABC transporter" evidence="7">
    <location>
        <begin position="1"/>
        <end position="130"/>
    </location>
</feature>
<proteinExistence type="inferred from homology"/>
<dbReference type="GO" id="GO:0042626">
    <property type="term" value="F:ATPase-coupled transmembrane transporter activity"/>
    <property type="evidence" value="ECO:0007669"/>
    <property type="project" value="TreeGrafter"/>
</dbReference>
<dbReference type="RefSeq" id="XP_026676886.1">
    <property type="nucleotide sequence ID" value="XM_026821085.1"/>
</dbReference>
<dbReference type="InterPro" id="IPR050352">
    <property type="entry name" value="ABCG_transporters"/>
</dbReference>
<dbReference type="PANTHER" id="PTHR48041">
    <property type="entry name" value="ABC TRANSPORTER G FAMILY MEMBER 28"/>
    <property type="match status" value="1"/>
</dbReference>
<gene>
    <name evidence="9" type="primary">LOC103505881</name>
</gene>
<organism evidence="8 9">
    <name type="scientific">Diaphorina citri</name>
    <name type="common">Asian citrus psyllid</name>
    <dbReference type="NCBI Taxonomy" id="121845"/>
    <lineage>
        <taxon>Eukaryota</taxon>
        <taxon>Metazoa</taxon>
        <taxon>Ecdysozoa</taxon>
        <taxon>Arthropoda</taxon>
        <taxon>Hexapoda</taxon>
        <taxon>Insecta</taxon>
        <taxon>Pterygota</taxon>
        <taxon>Neoptera</taxon>
        <taxon>Paraneoptera</taxon>
        <taxon>Hemiptera</taxon>
        <taxon>Sternorrhyncha</taxon>
        <taxon>Psylloidea</taxon>
        <taxon>Psyllidae</taxon>
        <taxon>Diaphorininae</taxon>
        <taxon>Diaphorina</taxon>
    </lineage>
</organism>
<name>A0A3Q0IKT1_DIACI</name>
<dbReference type="GeneID" id="103505881"/>
<dbReference type="SUPFAM" id="SSF52540">
    <property type="entry name" value="P-loop containing nucleoside triphosphate hydrolases"/>
    <property type="match status" value="1"/>
</dbReference>
<keyword evidence="4" id="KW-0812">Transmembrane</keyword>
<dbReference type="PANTHER" id="PTHR48041:SF6">
    <property type="entry name" value="PROTEIN WHITE-LIKE PROTEIN"/>
    <property type="match status" value="1"/>
</dbReference>
<dbReference type="InterPro" id="IPR027417">
    <property type="entry name" value="P-loop_NTPase"/>
</dbReference>
<dbReference type="InterPro" id="IPR003439">
    <property type="entry name" value="ABC_transporter-like_ATP-bd"/>
</dbReference>
<keyword evidence="5" id="KW-1133">Transmembrane helix</keyword>
<keyword evidence="3" id="KW-0813">Transport</keyword>
<evidence type="ECO:0000256" key="2">
    <source>
        <dbReference type="ARBA" id="ARBA00005814"/>
    </source>
</evidence>
<dbReference type="Pfam" id="PF00005">
    <property type="entry name" value="ABC_tran"/>
    <property type="match status" value="1"/>
</dbReference>
<accession>A0A3Q0IKT1</accession>
<protein>
    <submittedName>
        <fullName evidence="9">ATP-binding cassette sub-family G member 4-like</fullName>
    </submittedName>
</protein>
<dbReference type="Proteomes" id="UP000079169">
    <property type="component" value="Unplaced"/>
</dbReference>
<sequence>MGPSGAGKSTLLNILTGYKTSGTEGSITINGHERNLSQFRKLSCYIMQDNQLHANLTVEEAMNVATALKLGKDLTKAARKDVISEILDTLGLQEHKTTMTSNLSGGQKKRLSIALELVNNPPIMFFDEPTR</sequence>
<evidence type="ECO:0000313" key="8">
    <source>
        <dbReference type="Proteomes" id="UP000079169"/>
    </source>
</evidence>
<evidence type="ECO:0000256" key="6">
    <source>
        <dbReference type="ARBA" id="ARBA00023136"/>
    </source>
</evidence>
<dbReference type="PaxDb" id="121845-A0A3Q0IKT1"/>
<evidence type="ECO:0000313" key="9">
    <source>
        <dbReference type="RefSeq" id="XP_026676886.1"/>
    </source>
</evidence>
<dbReference type="STRING" id="121845.A0A3Q0IKT1"/>
<evidence type="ECO:0000256" key="1">
    <source>
        <dbReference type="ARBA" id="ARBA00004141"/>
    </source>
</evidence>
<dbReference type="GO" id="GO:0016887">
    <property type="term" value="F:ATP hydrolysis activity"/>
    <property type="evidence" value="ECO:0007669"/>
    <property type="project" value="InterPro"/>
</dbReference>
<comment type="subcellular location">
    <subcellularLocation>
        <location evidence="1">Membrane</location>
        <topology evidence="1">Multi-pass membrane protein</topology>
    </subcellularLocation>
</comment>
<dbReference type="GO" id="GO:0005524">
    <property type="term" value="F:ATP binding"/>
    <property type="evidence" value="ECO:0007669"/>
    <property type="project" value="InterPro"/>
</dbReference>
<evidence type="ECO:0000256" key="3">
    <source>
        <dbReference type="ARBA" id="ARBA00022448"/>
    </source>
</evidence>
<dbReference type="AlphaFoldDB" id="A0A3Q0IKT1"/>
<dbReference type="GO" id="GO:0005886">
    <property type="term" value="C:plasma membrane"/>
    <property type="evidence" value="ECO:0007669"/>
    <property type="project" value="TreeGrafter"/>
</dbReference>
<evidence type="ECO:0000256" key="5">
    <source>
        <dbReference type="ARBA" id="ARBA00022989"/>
    </source>
</evidence>
<reference evidence="9" key="1">
    <citation type="submission" date="2025-08" db="UniProtKB">
        <authorList>
            <consortium name="RefSeq"/>
        </authorList>
    </citation>
    <scope>IDENTIFICATION</scope>
</reference>
<dbReference type="KEGG" id="dci:103505881"/>